<evidence type="ECO:0000313" key="4">
    <source>
        <dbReference type="Proteomes" id="UP001432027"/>
    </source>
</evidence>
<dbReference type="PANTHER" id="PTHR36514">
    <property type="entry name" value="PROTEIN CBG00436"/>
    <property type="match status" value="1"/>
</dbReference>
<dbReference type="PANTHER" id="PTHR36514:SF3">
    <property type="entry name" value="ASCARIS SUUM EPICUTICLIN PROTEIN RELATED"/>
    <property type="match status" value="1"/>
</dbReference>
<feature type="region of interest" description="Disordered" evidence="1">
    <location>
        <begin position="170"/>
        <end position="212"/>
    </location>
</feature>
<evidence type="ECO:0000256" key="2">
    <source>
        <dbReference type="SAM" id="SignalP"/>
    </source>
</evidence>
<accession>A0AAV5TLR1</accession>
<feature type="compositionally biased region" description="Basic and acidic residues" evidence="1">
    <location>
        <begin position="54"/>
        <end position="70"/>
    </location>
</feature>
<proteinExistence type="predicted"/>
<name>A0AAV5TLR1_9BILA</name>
<keyword evidence="2" id="KW-0732">Signal</keyword>
<feature type="region of interest" description="Disordered" evidence="1">
    <location>
        <begin position="229"/>
        <end position="278"/>
    </location>
</feature>
<protein>
    <submittedName>
        <fullName evidence="3">Uncharacterized protein</fullName>
    </submittedName>
</protein>
<evidence type="ECO:0000256" key="1">
    <source>
        <dbReference type="SAM" id="MobiDB-lite"/>
    </source>
</evidence>
<feature type="chain" id="PRO_5043540273" evidence="2">
    <location>
        <begin position="16"/>
        <end position="278"/>
    </location>
</feature>
<dbReference type="AlphaFoldDB" id="A0AAV5TLR1"/>
<feature type="compositionally biased region" description="Polar residues" evidence="1">
    <location>
        <begin position="186"/>
        <end position="199"/>
    </location>
</feature>
<feature type="region of interest" description="Disordered" evidence="1">
    <location>
        <begin position="46"/>
        <end position="102"/>
    </location>
</feature>
<keyword evidence="4" id="KW-1185">Reference proteome</keyword>
<feature type="signal peptide" evidence="2">
    <location>
        <begin position="1"/>
        <end position="15"/>
    </location>
</feature>
<comment type="caution">
    <text evidence="3">The sequence shown here is derived from an EMBL/GenBank/DDBJ whole genome shotgun (WGS) entry which is preliminary data.</text>
</comment>
<organism evidence="3 4">
    <name type="scientific">Pristionchus entomophagus</name>
    <dbReference type="NCBI Taxonomy" id="358040"/>
    <lineage>
        <taxon>Eukaryota</taxon>
        <taxon>Metazoa</taxon>
        <taxon>Ecdysozoa</taxon>
        <taxon>Nematoda</taxon>
        <taxon>Chromadorea</taxon>
        <taxon>Rhabditida</taxon>
        <taxon>Rhabditina</taxon>
        <taxon>Diplogasteromorpha</taxon>
        <taxon>Diplogasteroidea</taxon>
        <taxon>Neodiplogasteridae</taxon>
        <taxon>Pristionchus</taxon>
    </lineage>
</organism>
<sequence>MRLLLLVTLVSSVLSQETTIEPVETTIEPLVTTVEPLVTTVESVETTGVEELTTTEKESTTGEIETRTSKEQNGYGDEAVTPPTHVATTGKANGEKDSRVVPAKVANRHALFFSGYDKDRTARARRAAAAAQNGYGDEPITPPANPYGGGGDDYEEGTTTQATTTTTLTPTTTKAQNGYGDEGITPSISDSPYAPQSEQEYAPVDPYAPPTPAVTDGGYKRIRRHIQNGYGDEAVTPADDGYGSAVTDGGQDEYAPATVPKAPGYGEEAVQHSGYNRR</sequence>
<feature type="region of interest" description="Disordered" evidence="1">
    <location>
        <begin position="124"/>
        <end position="151"/>
    </location>
</feature>
<dbReference type="EMBL" id="BTSX01000004">
    <property type="protein sequence ID" value="GMS95307.1"/>
    <property type="molecule type" value="Genomic_DNA"/>
</dbReference>
<dbReference type="Proteomes" id="UP001432027">
    <property type="component" value="Unassembled WGS sequence"/>
</dbReference>
<reference evidence="3" key="1">
    <citation type="submission" date="2023-10" db="EMBL/GenBank/DDBJ databases">
        <title>Genome assembly of Pristionchus species.</title>
        <authorList>
            <person name="Yoshida K."/>
            <person name="Sommer R.J."/>
        </authorList>
    </citation>
    <scope>NUCLEOTIDE SEQUENCE</scope>
    <source>
        <strain evidence="3">RS0144</strain>
    </source>
</reference>
<gene>
    <name evidence="3" type="ORF">PENTCL1PPCAC_17482</name>
</gene>
<evidence type="ECO:0000313" key="3">
    <source>
        <dbReference type="EMBL" id="GMS95307.1"/>
    </source>
</evidence>